<keyword evidence="5" id="KW-0949">S-adenosyl-L-methionine</keyword>
<name>A0ABV4YAK3_9CYAN</name>
<evidence type="ECO:0000313" key="10">
    <source>
        <dbReference type="EMBL" id="MFB2935733.1"/>
    </source>
</evidence>
<dbReference type="GO" id="GO:0008168">
    <property type="term" value="F:methyltransferase activity"/>
    <property type="evidence" value="ECO:0007669"/>
    <property type="project" value="UniProtKB-KW"/>
</dbReference>
<evidence type="ECO:0000256" key="2">
    <source>
        <dbReference type="ARBA" id="ARBA00012185"/>
    </source>
</evidence>
<comment type="similarity">
    <text evidence="1">Belongs to the N(4)/N(6)-methyltransferase family. N(4) subfamily.</text>
</comment>
<dbReference type="InterPro" id="IPR002941">
    <property type="entry name" value="DNA_methylase_N4/N6"/>
</dbReference>
<dbReference type="SUPFAM" id="SSF53335">
    <property type="entry name" value="S-adenosyl-L-methionine-dependent methyltransferases"/>
    <property type="match status" value="2"/>
</dbReference>
<sequence length="426" mass="49172">MKQLSLFEDILPKEKLPTNLTTNRHPIHKWYNFIAGFSPEFVSSCIKNANLKPNEVIVDPFAGLSTTLTQANLQGFSSVGFEAHPFFYEISLAKLFPPTEQKQVKFIESFCVSLEPYQQELTNIWTTTAVTFLEKLIPELELRLLASAVIAENQISQEQQPLYRLILSRVLELTSKSQTDGIYKAPTTQKISISYQDALSKVCDEIQNDIDVLGNSFIPRAKLHFMSSEKMLPLEDKSCSLCVTSPPYLNNFDFAEMTRMQLYFWRYAGSWREITERVRRWLIVNTTTAPTDLKRNQILFSKSLSESFQSEIKPLFEALKQQKQIRAGKKDYYLLLYPYFAQMQSVFRELKRVLRPESAVNIVVADAALYGVHIPTEKLLAQLLEENGFQVLNIETLRTRGSRWCLQKRQGTEKGLGEFHIYARRY</sequence>
<evidence type="ECO:0000256" key="4">
    <source>
        <dbReference type="ARBA" id="ARBA00022679"/>
    </source>
</evidence>
<evidence type="ECO:0000259" key="9">
    <source>
        <dbReference type="Pfam" id="PF01555"/>
    </source>
</evidence>
<dbReference type="EC" id="2.1.1.113" evidence="2"/>
<evidence type="ECO:0000256" key="5">
    <source>
        <dbReference type="ARBA" id="ARBA00022691"/>
    </source>
</evidence>
<protein>
    <recommendedName>
        <fullName evidence="2">site-specific DNA-methyltransferase (cytosine-N(4)-specific)</fullName>
        <ecNumber evidence="2">2.1.1.113</ecNumber>
    </recommendedName>
</protein>
<keyword evidence="11" id="KW-1185">Reference proteome</keyword>
<evidence type="ECO:0000256" key="6">
    <source>
        <dbReference type="ARBA" id="ARBA00022747"/>
    </source>
</evidence>
<comment type="catalytic activity">
    <reaction evidence="8">
        <text>a 2'-deoxycytidine in DNA + S-adenosyl-L-methionine = an N(4)-methyl-2'-deoxycytidine in DNA + S-adenosyl-L-homocysteine + H(+)</text>
        <dbReference type="Rhea" id="RHEA:16857"/>
        <dbReference type="Rhea" id="RHEA-COMP:11369"/>
        <dbReference type="Rhea" id="RHEA-COMP:13674"/>
        <dbReference type="ChEBI" id="CHEBI:15378"/>
        <dbReference type="ChEBI" id="CHEBI:57856"/>
        <dbReference type="ChEBI" id="CHEBI:59789"/>
        <dbReference type="ChEBI" id="CHEBI:85452"/>
        <dbReference type="ChEBI" id="CHEBI:137933"/>
        <dbReference type="EC" id="2.1.1.113"/>
    </reaction>
</comment>
<dbReference type="EMBL" id="JBHFNS010000043">
    <property type="protein sequence ID" value="MFB2935733.1"/>
    <property type="molecule type" value="Genomic_DNA"/>
</dbReference>
<dbReference type="RefSeq" id="WP_413257235.1">
    <property type="nucleotide sequence ID" value="NZ_JBHFNS010000043.1"/>
</dbReference>
<dbReference type="Pfam" id="PF01555">
    <property type="entry name" value="N6_N4_Mtase"/>
    <property type="match status" value="1"/>
</dbReference>
<dbReference type="InterPro" id="IPR029063">
    <property type="entry name" value="SAM-dependent_MTases_sf"/>
</dbReference>
<proteinExistence type="inferred from homology"/>
<feature type="domain" description="DNA methylase N-4/N-6" evidence="9">
    <location>
        <begin position="31"/>
        <end position="91"/>
    </location>
</feature>
<comment type="caution">
    <text evidence="10">The sequence shown here is derived from an EMBL/GenBank/DDBJ whole genome shotgun (WGS) entry which is preliminary data.</text>
</comment>
<evidence type="ECO:0000256" key="8">
    <source>
        <dbReference type="ARBA" id="ARBA00049120"/>
    </source>
</evidence>
<dbReference type="Gene3D" id="3.40.50.150">
    <property type="entry name" value="Vaccinia Virus protein VP39"/>
    <property type="match status" value="2"/>
</dbReference>
<dbReference type="Proteomes" id="UP001576776">
    <property type="component" value="Unassembled WGS sequence"/>
</dbReference>
<gene>
    <name evidence="10" type="ORF">ACE1B6_10805</name>
</gene>
<dbReference type="InterPro" id="IPR017985">
    <property type="entry name" value="MeTrfase_CN4_CS"/>
</dbReference>
<reference evidence="10 11" key="1">
    <citation type="submission" date="2024-09" db="EMBL/GenBank/DDBJ databases">
        <title>Floridaenema gen nov. (Aerosakkonemataceae, Aerosakkonematales ord. nov., Cyanobacteria) from benthic tropical and subtropical fresh waters, with the description of four new species.</title>
        <authorList>
            <person name="Moretto J.A."/>
            <person name="Berthold D.E."/>
            <person name="Lefler F.W."/>
            <person name="Huang I.-S."/>
            <person name="Laughinghouse H. IV."/>
        </authorList>
    </citation>
    <scope>NUCLEOTIDE SEQUENCE [LARGE SCALE GENOMIC DNA]</scope>
    <source>
        <strain evidence="10 11">BLCC-F154</strain>
    </source>
</reference>
<evidence type="ECO:0000256" key="7">
    <source>
        <dbReference type="ARBA" id="ARBA00023125"/>
    </source>
</evidence>
<keyword evidence="6" id="KW-0680">Restriction system</keyword>
<accession>A0ABV4YAK3</accession>
<evidence type="ECO:0000256" key="1">
    <source>
        <dbReference type="ARBA" id="ARBA00010203"/>
    </source>
</evidence>
<keyword evidence="4" id="KW-0808">Transferase</keyword>
<organism evidence="10 11">
    <name type="scientific">Floridaenema fluviatile BLCC-F154</name>
    <dbReference type="NCBI Taxonomy" id="3153640"/>
    <lineage>
        <taxon>Bacteria</taxon>
        <taxon>Bacillati</taxon>
        <taxon>Cyanobacteriota</taxon>
        <taxon>Cyanophyceae</taxon>
        <taxon>Oscillatoriophycideae</taxon>
        <taxon>Aerosakkonematales</taxon>
        <taxon>Aerosakkonemataceae</taxon>
        <taxon>Floridanema</taxon>
        <taxon>Floridanema fluviatile</taxon>
    </lineage>
</organism>
<keyword evidence="7" id="KW-0238">DNA-binding</keyword>
<keyword evidence="3 10" id="KW-0489">Methyltransferase</keyword>
<evidence type="ECO:0000256" key="3">
    <source>
        <dbReference type="ARBA" id="ARBA00022603"/>
    </source>
</evidence>
<evidence type="ECO:0000313" key="11">
    <source>
        <dbReference type="Proteomes" id="UP001576776"/>
    </source>
</evidence>
<dbReference type="GO" id="GO:0032259">
    <property type="term" value="P:methylation"/>
    <property type="evidence" value="ECO:0007669"/>
    <property type="project" value="UniProtKB-KW"/>
</dbReference>
<dbReference type="PROSITE" id="PS00093">
    <property type="entry name" value="N4_MTASE"/>
    <property type="match status" value="1"/>
</dbReference>